<dbReference type="HAMAP" id="MF_00148">
    <property type="entry name" value="UDG"/>
    <property type="match status" value="1"/>
</dbReference>
<evidence type="ECO:0000256" key="3">
    <source>
        <dbReference type="ARBA" id="ARBA00008184"/>
    </source>
</evidence>
<dbReference type="RefSeq" id="WP_014894390.1">
    <property type="nucleotide sequence ID" value="NC_018497.1"/>
</dbReference>
<keyword evidence="5 8" id="KW-0227">DNA damage</keyword>
<dbReference type="PROSITE" id="PS00130">
    <property type="entry name" value="U_DNA_GLYCOSYLASE"/>
    <property type="match status" value="1"/>
</dbReference>
<dbReference type="PANTHER" id="PTHR11264:SF0">
    <property type="entry name" value="URACIL-DNA GLYCOSYLASE"/>
    <property type="match status" value="1"/>
</dbReference>
<dbReference type="SMART" id="SM00986">
    <property type="entry name" value="UDG"/>
    <property type="match status" value="1"/>
</dbReference>
<comment type="catalytic activity">
    <reaction evidence="1 8 10">
        <text>Hydrolyzes single-stranded DNA or mismatched double-stranded DNA and polynucleotides, releasing free uracil.</text>
        <dbReference type="EC" id="3.2.2.27"/>
    </reaction>
</comment>
<evidence type="ECO:0000256" key="8">
    <source>
        <dbReference type="HAMAP-Rule" id="MF_00148"/>
    </source>
</evidence>
<dbReference type="NCBIfam" id="TIGR00628">
    <property type="entry name" value="ung"/>
    <property type="match status" value="1"/>
</dbReference>
<evidence type="ECO:0000313" key="12">
    <source>
        <dbReference type="EMBL" id="AFQ03903.1"/>
    </source>
</evidence>
<dbReference type="NCBIfam" id="NF003592">
    <property type="entry name" value="PRK05254.1-5"/>
    <property type="match status" value="1"/>
</dbReference>
<accession>A0ABC7ZIS3</accession>
<dbReference type="GO" id="GO:0004844">
    <property type="term" value="F:uracil DNA N-glycosylase activity"/>
    <property type="evidence" value="ECO:0007669"/>
    <property type="project" value="UniProtKB-UniRule"/>
</dbReference>
<organism evidence="12 13">
    <name type="scientific">Mycoplasmoides genitalium M6320</name>
    <dbReference type="NCBI Taxonomy" id="662945"/>
    <lineage>
        <taxon>Bacteria</taxon>
        <taxon>Bacillati</taxon>
        <taxon>Mycoplasmatota</taxon>
        <taxon>Mycoplasmoidales</taxon>
        <taxon>Mycoplasmoidaceae</taxon>
        <taxon>Mycoplasmoides</taxon>
    </lineage>
</organism>
<evidence type="ECO:0000259" key="11">
    <source>
        <dbReference type="SMART" id="SM00986"/>
    </source>
</evidence>
<dbReference type="PANTHER" id="PTHR11264">
    <property type="entry name" value="URACIL-DNA GLYCOSYLASE"/>
    <property type="match status" value="1"/>
</dbReference>
<dbReference type="InterPro" id="IPR002043">
    <property type="entry name" value="UDG_fam1"/>
</dbReference>
<dbReference type="EMBL" id="CP003772">
    <property type="protein sequence ID" value="AFQ03903.1"/>
    <property type="molecule type" value="Genomic_DNA"/>
</dbReference>
<dbReference type="InterPro" id="IPR018085">
    <property type="entry name" value="Ura-DNA_Glyclase_AS"/>
</dbReference>
<dbReference type="SUPFAM" id="SSF52141">
    <property type="entry name" value="Uracil-DNA glycosylase-like"/>
    <property type="match status" value="1"/>
</dbReference>
<dbReference type="InterPro" id="IPR005122">
    <property type="entry name" value="Uracil-DNA_glycosylase-like"/>
</dbReference>
<dbReference type="Proteomes" id="UP000005254">
    <property type="component" value="Chromosome"/>
</dbReference>
<dbReference type="GO" id="GO:0006284">
    <property type="term" value="P:base-excision repair"/>
    <property type="evidence" value="ECO:0007669"/>
    <property type="project" value="UniProtKB-UniRule"/>
</dbReference>
<dbReference type="KEGG" id="mgx:CM1_00565"/>
<dbReference type="GeneID" id="99646916"/>
<dbReference type="SMART" id="SM00987">
    <property type="entry name" value="UreE_C"/>
    <property type="match status" value="1"/>
</dbReference>
<dbReference type="AlphaFoldDB" id="A0ABC7ZIS3"/>
<comment type="similarity">
    <text evidence="3 8 10">Belongs to the uracil-DNA glycosylase (UDG) superfamily. UNG family.</text>
</comment>
<sequence length="243" mass="27957">MDDLFQRMVSCVLPSWRAFIDEEVKKPYFQALLEKLKALKATIIPKPELIFRVFSFFKPIDTKVIIFGQDPYPSPNDACGLAFASNNSKTPASLKRIILRLEKEYPSLKQESSWQQNFLLNWAEQGVLLLNGILTTTVFIRNAHKNWGWEEFNCNLLTFLKNQNIKPLLVFLGVQTKNFVVKSIGNVDGFEHLSYPHPSPLSGNLFLTNPNDLFKTINNWLKQHNQKIINWAVVKNASFDQLS</sequence>
<evidence type="ECO:0000313" key="13">
    <source>
        <dbReference type="Proteomes" id="UP000005254"/>
    </source>
</evidence>
<dbReference type="EC" id="3.2.2.27" evidence="4 8"/>
<keyword evidence="7 8" id="KW-0234">DNA repair</keyword>
<dbReference type="Gene3D" id="3.40.470.10">
    <property type="entry name" value="Uracil-DNA glycosylase-like domain"/>
    <property type="match status" value="1"/>
</dbReference>
<dbReference type="Pfam" id="PF03167">
    <property type="entry name" value="UDG"/>
    <property type="match status" value="1"/>
</dbReference>
<dbReference type="InterPro" id="IPR036895">
    <property type="entry name" value="Uracil-DNA_glycosylase-like_sf"/>
</dbReference>
<feature type="domain" description="Uracil-DNA glycosylase-like" evidence="11">
    <location>
        <begin position="54"/>
        <end position="221"/>
    </location>
</feature>
<comment type="function">
    <text evidence="2 8 10">Excises uracil residues from the DNA which can arise as a result of misincorporation of dUMP residues by DNA polymerase or due to deamination of cytosine.</text>
</comment>
<gene>
    <name evidence="8" type="primary">ung</name>
    <name evidence="12" type="ORF">CM1_00565</name>
</gene>
<evidence type="ECO:0000256" key="5">
    <source>
        <dbReference type="ARBA" id="ARBA00022763"/>
    </source>
</evidence>
<evidence type="ECO:0000256" key="1">
    <source>
        <dbReference type="ARBA" id="ARBA00001400"/>
    </source>
</evidence>
<reference evidence="12 13" key="1">
    <citation type="journal article" date="2012" name="J. Bacteriol.">
        <title>Draft Genome Sequences of Four Axenic Mycoplasma genitalium Strains Isolated from Denmark, Japan, and Australia.</title>
        <authorList>
            <person name="McGowin C.L."/>
            <person name="Ma L."/>
            <person name="Jensen J.S."/>
            <person name="Mancuso M.M."/>
            <person name="Hamasuna R."/>
            <person name="Adegboye D."/>
            <person name="Martin D.H."/>
        </authorList>
    </citation>
    <scope>NUCLEOTIDE SEQUENCE [LARGE SCALE GENOMIC DNA]</scope>
    <source>
        <strain evidence="12 13">M6320</strain>
    </source>
</reference>
<protein>
    <recommendedName>
        <fullName evidence="4 8">Uracil-DNA glycosylase</fullName>
        <shortName evidence="8">UDG</shortName>
        <ecNumber evidence="4 8">3.2.2.27</ecNumber>
    </recommendedName>
</protein>
<evidence type="ECO:0000256" key="2">
    <source>
        <dbReference type="ARBA" id="ARBA00002631"/>
    </source>
</evidence>
<evidence type="ECO:0000256" key="9">
    <source>
        <dbReference type="PROSITE-ProRule" id="PRU10072"/>
    </source>
</evidence>
<evidence type="ECO:0000256" key="10">
    <source>
        <dbReference type="RuleBase" id="RU003780"/>
    </source>
</evidence>
<evidence type="ECO:0000256" key="6">
    <source>
        <dbReference type="ARBA" id="ARBA00022801"/>
    </source>
</evidence>
<comment type="subcellular location">
    <subcellularLocation>
        <location evidence="8">Cytoplasm</location>
    </subcellularLocation>
</comment>
<evidence type="ECO:0000256" key="4">
    <source>
        <dbReference type="ARBA" id="ARBA00012030"/>
    </source>
</evidence>
<proteinExistence type="inferred from homology"/>
<evidence type="ECO:0000256" key="7">
    <source>
        <dbReference type="ARBA" id="ARBA00023204"/>
    </source>
</evidence>
<keyword evidence="8" id="KW-0963">Cytoplasm</keyword>
<keyword evidence="12" id="KW-0326">Glycosidase</keyword>
<dbReference type="GO" id="GO:0005737">
    <property type="term" value="C:cytoplasm"/>
    <property type="evidence" value="ECO:0007669"/>
    <property type="project" value="UniProtKB-SubCell"/>
</dbReference>
<keyword evidence="6 8" id="KW-0378">Hydrolase</keyword>
<feature type="active site" description="Proton acceptor" evidence="8 9">
    <location>
        <position position="70"/>
    </location>
</feature>
<name>A0ABC7ZIS3_MYCGT</name>
<dbReference type="CDD" id="cd10027">
    <property type="entry name" value="UDG-F1-like"/>
    <property type="match status" value="1"/>
</dbReference>